<sequence length="143" mass="15781">MNADPHVKINGMGFLLRTVLTGLALWVVTLIVPGVYFVGGQETWQKVGIVLVVAVIFGVVNAIIKPIVQIVAIPLYILTLGLVHVAINALMLWITSWITRNTTHWGLDIDQFWWTAIWAAIVLSLVSWALSVLIRDTPVGTRS</sequence>
<dbReference type="RefSeq" id="WP_407663220.1">
    <property type="nucleotide sequence ID" value="NZ_AP022612.1"/>
</dbReference>
<evidence type="ECO:0000256" key="1">
    <source>
        <dbReference type="SAM" id="Phobius"/>
    </source>
</evidence>
<dbReference type="EMBL" id="AP022612">
    <property type="protein sequence ID" value="BBZ33307.1"/>
    <property type="molecule type" value="Genomic_DNA"/>
</dbReference>
<proteinExistence type="predicted"/>
<organism evidence="2 3">
    <name type="scientific">Mycolicibacterium confluentis</name>
    <dbReference type="NCBI Taxonomy" id="28047"/>
    <lineage>
        <taxon>Bacteria</taxon>
        <taxon>Bacillati</taxon>
        <taxon>Actinomycetota</taxon>
        <taxon>Actinomycetes</taxon>
        <taxon>Mycobacteriales</taxon>
        <taxon>Mycobacteriaceae</taxon>
        <taxon>Mycolicibacterium</taxon>
    </lineage>
</organism>
<reference evidence="2" key="1">
    <citation type="journal article" date="2019" name="Emerg. Microbes Infect.">
        <title>Comprehensive subspecies identification of 175 nontuberculous mycobacteria species based on 7547 genomic profiles.</title>
        <authorList>
            <person name="Matsumoto Y."/>
            <person name="Kinjo T."/>
            <person name="Motooka D."/>
            <person name="Nabeya D."/>
            <person name="Jung N."/>
            <person name="Uechi K."/>
            <person name="Horii T."/>
            <person name="Iida T."/>
            <person name="Fujita J."/>
            <person name="Nakamura S."/>
        </authorList>
    </citation>
    <scope>NUCLEOTIDE SEQUENCE [LARGE SCALE GENOMIC DNA]</scope>
    <source>
        <strain evidence="2">JCM 13671</strain>
    </source>
</reference>
<keyword evidence="1" id="KW-1133">Transmembrane helix</keyword>
<dbReference type="Pfam" id="PF04020">
    <property type="entry name" value="Phage_holin_4_2"/>
    <property type="match status" value="1"/>
</dbReference>
<evidence type="ECO:0000313" key="3">
    <source>
        <dbReference type="Proteomes" id="UP000466931"/>
    </source>
</evidence>
<keyword evidence="1" id="KW-0472">Membrane</keyword>
<accession>A0A7I7XVM8</accession>
<feature type="transmembrane region" description="Helical" evidence="1">
    <location>
        <begin position="44"/>
        <end position="64"/>
    </location>
</feature>
<feature type="transmembrane region" description="Helical" evidence="1">
    <location>
        <begin position="14"/>
        <end position="38"/>
    </location>
</feature>
<keyword evidence="1" id="KW-0812">Transmembrane</keyword>
<dbReference type="AlphaFoldDB" id="A0A7I7XVM8"/>
<keyword evidence="3" id="KW-1185">Reference proteome</keyword>
<gene>
    <name evidence="2" type="ORF">MCNF_19120</name>
</gene>
<evidence type="ECO:0000313" key="2">
    <source>
        <dbReference type="EMBL" id="BBZ33307.1"/>
    </source>
</evidence>
<protein>
    <submittedName>
        <fullName evidence="2">Membrane protein</fullName>
    </submittedName>
</protein>
<feature type="transmembrane region" description="Helical" evidence="1">
    <location>
        <begin position="111"/>
        <end position="134"/>
    </location>
</feature>
<feature type="transmembrane region" description="Helical" evidence="1">
    <location>
        <begin position="76"/>
        <end position="99"/>
    </location>
</feature>
<dbReference type="PANTHER" id="PTHR37309:SF1">
    <property type="entry name" value="SLR0284 PROTEIN"/>
    <property type="match status" value="1"/>
</dbReference>
<dbReference type="InterPro" id="IPR007165">
    <property type="entry name" value="Phage_holin_4_2"/>
</dbReference>
<name>A0A7I7XVM8_9MYCO</name>
<dbReference type="PANTHER" id="PTHR37309">
    <property type="entry name" value="SLR0284 PROTEIN"/>
    <property type="match status" value="1"/>
</dbReference>
<dbReference type="Proteomes" id="UP000466931">
    <property type="component" value="Chromosome"/>
</dbReference>
<reference evidence="2" key="2">
    <citation type="submission" date="2020-02" db="EMBL/GenBank/DDBJ databases">
        <authorList>
            <person name="Matsumoto Y."/>
            <person name="Motooka D."/>
            <person name="Nakamura S."/>
        </authorList>
    </citation>
    <scope>NUCLEOTIDE SEQUENCE</scope>
    <source>
        <strain evidence="2">JCM 13671</strain>
    </source>
</reference>